<evidence type="ECO:0000256" key="3">
    <source>
        <dbReference type="ARBA" id="ARBA00022732"/>
    </source>
</evidence>
<keyword evidence="6" id="KW-1171">Viral genome ejection through host cell envelope</keyword>
<sequence length="524" mass="56791">MTGTLLSPNRPKLRQPMPKTSRPPLLQPPEKENNMNMTFNEIASNLKVPGAYAEIDASLARRGLTGKESVGLLIGQKLSTGSAEYNRVYQITDINQVIELTGYGSELHRMAVAWDKVNKNNLFKIMAVEQSEGVAATYTLTCTATKPEIGTLSLMIAGYPVKVTVTGDDTAETLQTALIEAINAATMLPVTAAKAAEEDSTGKITLTAKHKGEAGNNIDIRLNYYDNEKTPGGVTVEIASGTKGSGNVSLLDALAALGDEYATDIVTSYTDEANLKIIDEALKERFGAMVCNESTLYAGSNGTYAELTTLSAKLNSEHIVLVENYKAPQMPEVRAAQVAAICAYEAQQDPARQYRSLVLTGNLPAKTPFKSNERNLLLGHGVATTLTDSAGNVTIERIATTYQKNAVAAADEAYLDLTTVKTLIYMRYSYIQRMAQKYPRHKLADDSYPVEPGQAIATPSVLKAEAIALAGDWLKAGLIENLDDFKSTIVSERNALDVNRIDQLLQPDIINNLMIIACKIQFKL</sequence>
<proteinExistence type="inferred from homology"/>
<dbReference type="Pfam" id="PF17482">
    <property type="entry name" value="Phage_sheath_1C"/>
    <property type="match status" value="1"/>
</dbReference>
<reference evidence="11" key="1">
    <citation type="journal article" date="2021" name="Proc. Natl. Acad. Sci. U.S.A.">
        <title>A Catalog of Tens of Thousands of Viruses from Human Metagenomes Reveals Hidden Associations with Chronic Diseases.</title>
        <authorList>
            <person name="Tisza M.J."/>
            <person name="Buck C.B."/>
        </authorList>
    </citation>
    <scope>NUCLEOTIDE SEQUENCE</scope>
    <source>
        <strain evidence="11">Ct2AC8</strain>
    </source>
</reference>
<name>A0A8S5TPS9_9CAUD</name>
<protein>
    <submittedName>
        <fullName evidence="11">Tail component</fullName>
    </submittedName>
</protein>
<evidence type="ECO:0000259" key="10">
    <source>
        <dbReference type="Pfam" id="PF17482"/>
    </source>
</evidence>
<feature type="domain" description="Tail sheath protein C-terminal" evidence="10">
    <location>
        <begin position="410"/>
        <end position="523"/>
    </location>
</feature>
<accession>A0A8S5TPS9</accession>
<comment type="similarity">
    <text evidence="1">Belongs to the myoviridae tail sheath protein family.</text>
</comment>
<keyword evidence="5" id="KW-0946">Virion</keyword>
<evidence type="ECO:0000256" key="4">
    <source>
        <dbReference type="ARBA" id="ARBA00022766"/>
    </source>
</evidence>
<dbReference type="Pfam" id="PF04984">
    <property type="entry name" value="Phage_sheath_1"/>
    <property type="match status" value="1"/>
</dbReference>
<feature type="region of interest" description="Disordered" evidence="8">
    <location>
        <begin position="1"/>
        <end position="30"/>
    </location>
</feature>
<evidence type="ECO:0000313" key="11">
    <source>
        <dbReference type="EMBL" id="DAF65150.1"/>
    </source>
</evidence>
<evidence type="ECO:0000256" key="1">
    <source>
        <dbReference type="ARBA" id="ARBA00008005"/>
    </source>
</evidence>
<evidence type="ECO:0000256" key="7">
    <source>
        <dbReference type="ARBA" id="ARBA00023296"/>
    </source>
</evidence>
<dbReference type="EMBL" id="BK032875">
    <property type="protein sequence ID" value="DAF65150.1"/>
    <property type="molecule type" value="Genomic_DNA"/>
</dbReference>
<evidence type="ECO:0000256" key="2">
    <source>
        <dbReference type="ARBA" id="ARBA00022595"/>
    </source>
</evidence>
<evidence type="ECO:0000256" key="8">
    <source>
        <dbReference type="SAM" id="MobiDB-lite"/>
    </source>
</evidence>
<keyword evidence="2" id="KW-1162">Viral penetration into host cytoplasm</keyword>
<dbReference type="InterPro" id="IPR020287">
    <property type="entry name" value="Tail_sheath_C"/>
</dbReference>
<evidence type="ECO:0000256" key="5">
    <source>
        <dbReference type="ARBA" id="ARBA00023003"/>
    </source>
</evidence>
<dbReference type="GO" id="GO:0098027">
    <property type="term" value="C:virus tail, sheath"/>
    <property type="evidence" value="ECO:0007669"/>
    <property type="project" value="UniProtKB-KW"/>
</dbReference>
<dbReference type="InterPro" id="IPR035089">
    <property type="entry name" value="Phage_sheath_subtilisin"/>
</dbReference>
<evidence type="ECO:0000259" key="9">
    <source>
        <dbReference type="Pfam" id="PF04984"/>
    </source>
</evidence>
<feature type="domain" description="Tail sheath protein subtilisin-like" evidence="9">
    <location>
        <begin position="244"/>
        <end position="399"/>
    </location>
</feature>
<dbReference type="GO" id="GO:0099000">
    <property type="term" value="P:symbiont genome ejection through host cell envelope, contractile tail mechanism"/>
    <property type="evidence" value="ECO:0007669"/>
    <property type="project" value="UniProtKB-KW"/>
</dbReference>
<keyword evidence="5" id="KW-1229">Viral tail sheath protein</keyword>
<dbReference type="InterPro" id="IPR007067">
    <property type="entry name" value="Tail_sheath"/>
</dbReference>
<keyword evidence="4" id="KW-1242">Viral contractile tail ejection system</keyword>
<dbReference type="PIRSF" id="PIRSF007349">
    <property type="entry name" value="Tsp_L"/>
    <property type="match status" value="1"/>
</dbReference>
<keyword evidence="7" id="KW-1160">Virus entry into host cell</keyword>
<evidence type="ECO:0000256" key="6">
    <source>
        <dbReference type="ARBA" id="ARBA00023009"/>
    </source>
</evidence>
<keyword evidence="3" id="KW-1227">Viral tail protein</keyword>
<organism evidence="11">
    <name type="scientific">Myoviridae sp. ct2AC8</name>
    <dbReference type="NCBI Taxonomy" id="2827655"/>
    <lineage>
        <taxon>Viruses</taxon>
        <taxon>Duplodnaviria</taxon>
        <taxon>Heunggongvirae</taxon>
        <taxon>Uroviricota</taxon>
        <taxon>Caudoviricetes</taxon>
    </lineage>
</organism>